<accession>M7TPP7</accession>
<gene>
    <name evidence="3" type="ORF">UCREL1_4322</name>
</gene>
<dbReference type="KEGG" id="ela:UCREL1_4322"/>
<dbReference type="Pfam" id="PF13489">
    <property type="entry name" value="Methyltransf_23"/>
    <property type="match status" value="1"/>
</dbReference>
<dbReference type="HOGENOM" id="CLU_010595_0_0_1"/>
<reference evidence="4" key="1">
    <citation type="journal article" date="2013" name="Genome Announc.">
        <title>Draft genome sequence of the grapevine dieback fungus Eutypa lata UCR-EL1.</title>
        <authorList>
            <person name="Blanco-Ulate B."/>
            <person name="Rolshausen P.E."/>
            <person name="Cantu D."/>
        </authorList>
    </citation>
    <scope>NUCLEOTIDE SEQUENCE [LARGE SCALE GENOMIC DNA]</scope>
    <source>
        <strain evidence="4">UCR-EL1</strain>
    </source>
</reference>
<dbReference type="eggNOG" id="ENOG502QSKG">
    <property type="taxonomic scope" value="Eukaryota"/>
</dbReference>
<name>M7TPP7_EUTLA</name>
<keyword evidence="3" id="KW-0489">Methyltransferase</keyword>
<dbReference type="CDD" id="cd02440">
    <property type="entry name" value="AdoMet_MTases"/>
    <property type="match status" value="1"/>
</dbReference>
<sequence>MAGLPSSHQGQQQPPEEASTPTATWPADAAVLTASDPQEPDEEEEDDDGISDADSALGNDTASTTASLSASIMDYRTVHGRTYHSEKHATRYWGPNDDRQNDAIDINHHVLTLLLDGKLHLAPLRKDIQKVLDIGTGTGIWAIDFADEYPGAQVLGTDLSPIQPYWVPPNCKFEIDDAELPWTWPADTFDFVHVRYLVGAISDWPQFFKQAYATLKPGGWIETFEPDAAFKSDDGTLPLDSHLVRWTTMNHEGGRRIGKPFTIVGDDLQVKGLQEAGFTDITVKNLKVPVGAWPADPKLSEVGQYLQFAIEQDIEGTLMFIWELFFRALYDYTIDSMGADIEDPLVRAAGTLVLVREDPADLAERDLGLRRLARAAAAHDLVHPGALAVLVALADDLDGDAPVLGGAEGRYAPVGESVRRYRA</sequence>
<comment type="similarity">
    <text evidence="1">Belongs to the methyltransferase superfamily. LaeA methyltransferase family.</text>
</comment>
<dbReference type="PANTHER" id="PTHR43591:SF10">
    <property type="entry name" value="ABC TRANSMEMBRANE TYPE-1 DOMAIN-CONTAINING PROTEIN-RELATED"/>
    <property type="match status" value="1"/>
</dbReference>
<evidence type="ECO:0000313" key="4">
    <source>
        <dbReference type="Proteomes" id="UP000012174"/>
    </source>
</evidence>
<dbReference type="GO" id="GO:0008168">
    <property type="term" value="F:methyltransferase activity"/>
    <property type="evidence" value="ECO:0007669"/>
    <property type="project" value="UniProtKB-KW"/>
</dbReference>
<dbReference type="SUPFAM" id="SSF53335">
    <property type="entry name" value="S-adenosyl-L-methionine-dependent methyltransferases"/>
    <property type="match status" value="1"/>
</dbReference>
<dbReference type="Proteomes" id="UP000012174">
    <property type="component" value="Unassembled WGS sequence"/>
</dbReference>
<proteinExistence type="inferred from homology"/>
<keyword evidence="3" id="KW-0808">Transferase</keyword>
<feature type="compositionally biased region" description="Acidic residues" evidence="2">
    <location>
        <begin position="38"/>
        <end position="51"/>
    </location>
</feature>
<feature type="compositionally biased region" description="Polar residues" evidence="2">
    <location>
        <begin position="1"/>
        <end position="23"/>
    </location>
</feature>
<dbReference type="PANTHER" id="PTHR43591">
    <property type="entry name" value="METHYLTRANSFERASE"/>
    <property type="match status" value="1"/>
</dbReference>
<dbReference type="AlphaFoldDB" id="M7TPP7"/>
<protein>
    <submittedName>
        <fullName evidence="3">Putative methyltransferase domain-containing protein</fullName>
    </submittedName>
</protein>
<dbReference type="Gene3D" id="3.40.50.150">
    <property type="entry name" value="Vaccinia Virus protein VP39"/>
    <property type="match status" value="1"/>
</dbReference>
<evidence type="ECO:0000256" key="1">
    <source>
        <dbReference type="ARBA" id="ARBA00038158"/>
    </source>
</evidence>
<evidence type="ECO:0000256" key="2">
    <source>
        <dbReference type="SAM" id="MobiDB-lite"/>
    </source>
</evidence>
<organism evidence="3 4">
    <name type="scientific">Eutypa lata (strain UCR-EL1)</name>
    <name type="common">Grapevine dieback disease fungus</name>
    <name type="synonym">Eutypa armeniacae</name>
    <dbReference type="NCBI Taxonomy" id="1287681"/>
    <lineage>
        <taxon>Eukaryota</taxon>
        <taxon>Fungi</taxon>
        <taxon>Dikarya</taxon>
        <taxon>Ascomycota</taxon>
        <taxon>Pezizomycotina</taxon>
        <taxon>Sordariomycetes</taxon>
        <taxon>Xylariomycetidae</taxon>
        <taxon>Xylariales</taxon>
        <taxon>Diatrypaceae</taxon>
        <taxon>Eutypa</taxon>
    </lineage>
</organism>
<keyword evidence="4" id="KW-1185">Reference proteome</keyword>
<dbReference type="InterPro" id="IPR029063">
    <property type="entry name" value="SAM-dependent_MTases_sf"/>
</dbReference>
<dbReference type="OMA" id="GGWIEHM"/>
<dbReference type="EMBL" id="KB706199">
    <property type="protein sequence ID" value="EMR68660.1"/>
    <property type="molecule type" value="Genomic_DNA"/>
</dbReference>
<feature type="region of interest" description="Disordered" evidence="2">
    <location>
        <begin position="1"/>
        <end position="63"/>
    </location>
</feature>
<dbReference type="OrthoDB" id="2013972at2759"/>
<dbReference type="GO" id="GO:0032259">
    <property type="term" value="P:methylation"/>
    <property type="evidence" value="ECO:0007669"/>
    <property type="project" value="UniProtKB-KW"/>
</dbReference>
<evidence type="ECO:0000313" key="3">
    <source>
        <dbReference type="EMBL" id="EMR68660.1"/>
    </source>
</evidence>